<feature type="signal peptide" evidence="1">
    <location>
        <begin position="1"/>
        <end position="27"/>
    </location>
</feature>
<dbReference type="PROSITE" id="PS51257">
    <property type="entry name" value="PROKAR_LIPOPROTEIN"/>
    <property type="match status" value="1"/>
</dbReference>
<dbReference type="Gene3D" id="2.60.120.260">
    <property type="entry name" value="Galactose-binding domain-like"/>
    <property type="match status" value="1"/>
</dbReference>
<evidence type="ECO:0000313" key="2">
    <source>
        <dbReference type="EMBL" id="GAD79374.1"/>
    </source>
</evidence>
<evidence type="ECO:0000313" key="3">
    <source>
        <dbReference type="Proteomes" id="UP000016562"/>
    </source>
</evidence>
<sequence>MRNNMKKMYLALAIAGLLAGCATQGNNAPEKATAPAASSSMAMVTGDNLIVDPQISDFRANSGKSDVWVKYSNKNAGLGDVGSSKVSAFQSDEGSARLRFISANDDFSATPGLLQTVNGLKANTDYVYSVYFEDRKGPMSPTALLAGVQGIDGKVISEQTVTAADLADAPHADRKSFKQVVVEFNSGNNTSATVFAKLKVVDKSALDMAGNIGKQTEVRVDGFSLTAK</sequence>
<dbReference type="EMBL" id="BATM01000011">
    <property type="protein sequence ID" value="GAD79374.1"/>
    <property type="molecule type" value="Genomic_DNA"/>
</dbReference>
<evidence type="ECO:0008006" key="4">
    <source>
        <dbReference type="Google" id="ProtNLM"/>
    </source>
</evidence>
<name>U3CDP1_9VIBR</name>
<feature type="chain" id="PRO_5004640825" description="Lipoprotein" evidence="1">
    <location>
        <begin position="28"/>
        <end position="228"/>
    </location>
</feature>
<keyword evidence="1" id="KW-0732">Signal</keyword>
<comment type="caution">
    <text evidence="2">The sequence shown here is derived from an EMBL/GenBank/DDBJ whole genome shotgun (WGS) entry which is preliminary data.</text>
</comment>
<reference evidence="2 3" key="1">
    <citation type="submission" date="2013-09" db="EMBL/GenBank/DDBJ databases">
        <title>Whole genome shotgun sequence of Vibrio ezurae NBRC 102218.</title>
        <authorList>
            <person name="Yoshida I."/>
            <person name="Hosoyama A."/>
            <person name="Numata M."/>
            <person name="Hashimoto M."/>
            <person name="Hosoyama Y."/>
            <person name="Tsuchikane K."/>
            <person name="Noguchi M."/>
            <person name="Hirakata S."/>
            <person name="Ichikawa N."/>
            <person name="Ohji S."/>
            <person name="Yamazoe A."/>
            <person name="Fujita N."/>
        </authorList>
    </citation>
    <scope>NUCLEOTIDE SEQUENCE [LARGE SCALE GENOMIC DNA]</scope>
    <source>
        <strain evidence="2 3">NBRC 102218</strain>
    </source>
</reference>
<accession>U3CDP1</accession>
<protein>
    <recommendedName>
        <fullName evidence="4">Lipoprotein</fullName>
    </recommendedName>
</protein>
<dbReference type="Proteomes" id="UP000016562">
    <property type="component" value="Unassembled WGS sequence"/>
</dbReference>
<organism evidence="2 3">
    <name type="scientific">Vibrio ezurae NBRC 102218</name>
    <dbReference type="NCBI Taxonomy" id="1219080"/>
    <lineage>
        <taxon>Bacteria</taxon>
        <taxon>Pseudomonadati</taxon>
        <taxon>Pseudomonadota</taxon>
        <taxon>Gammaproteobacteria</taxon>
        <taxon>Vibrionales</taxon>
        <taxon>Vibrionaceae</taxon>
        <taxon>Vibrio</taxon>
    </lineage>
</organism>
<evidence type="ECO:0000256" key="1">
    <source>
        <dbReference type="SAM" id="SignalP"/>
    </source>
</evidence>
<dbReference type="AlphaFoldDB" id="U3CDP1"/>
<keyword evidence="3" id="KW-1185">Reference proteome</keyword>
<dbReference type="eggNOG" id="ENOG5031MWZ">
    <property type="taxonomic scope" value="Bacteria"/>
</dbReference>
<gene>
    <name evidence="2" type="ORF">VEZ01S_11_00160</name>
</gene>
<proteinExistence type="predicted"/>